<reference evidence="1 2" key="2">
    <citation type="journal article" date="2021" name="Int. J. Syst. Evol. Microbiol.">
        <title>Isolation and Polyphasic Characterization of Desulfuromonas versatilis sp. Nov., an Electrogenic Bacteria Capable of Versatile Metabolism Isolated from a Graphene Oxide-Reducing Enrichment Culture.</title>
        <authorList>
            <person name="Xie L."/>
            <person name="Yoshida N."/>
            <person name="Ishii S."/>
            <person name="Meng L."/>
        </authorList>
    </citation>
    <scope>NUCLEOTIDE SEQUENCE [LARGE SCALE GENOMIC DNA]</scope>
    <source>
        <strain evidence="1 2">NIT-T3</strain>
    </source>
</reference>
<protein>
    <submittedName>
        <fullName evidence="1">Uncharacterized protein</fullName>
    </submittedName>
</protein>
<dbReference type="Proteomes" id="UP001319827">
    <property type="component" value="Chromosome"/>
</dbReference>
<organism evidence="1 2">
    <name type="scientific">Desulfuromonas versatilis</name>
    <dbReference type="NCBI Taxonomy" id="2802975"/>
    <lineage>
        <taxon>Bacteria</taxon>
        <taxon>Pseudomonadati</taxon>
        <taxon>Thermodesulfobacteriota</taxon>
        <taxon>Desulfuromonadia</taxon>
        <taxon>Desulfuromonadales</taxon>
        <taxon>Desulfuromonadaceae</taxon>
        <taxon>Desulfuromonas</taxon>
    </lineage>
</organism>
<reference evidence="1 2" key="1">
    <citation type="journal article" date="2016" name="C (Basel)">
        <title>Selective Growth of and Electricity Production by Marine Exoelectrogenic Bacteria in Self-Aggregated Hydrogel of Microbially Reduced Graphene Oxide.</title>
        <authorList>
            <person name="Yoshida N."/>
            <person name="Goto Y."/>
            <person name="Miyata Y."/>
        </authorList>
    </citation>
    <scope>NUCLEOTIDE SEQUENCE [LARGE SCALE GENOMIC DNA]</scope>
    <source>
        <strain evidence="1 2">NIT-T3</strain>
    </source>
</reference>
<accession>A0ABM8HNF8</accession>
<dbReference type="EMBL" id="AP024355">
    <property type="protein sequence ID" value="BCR02989.1"/>
    <property type="molecule type" value="Genomic_DNA"/>
</dbReference>
<proteinExistence type="predicted"/>
<keyword evidence="2" id="KW-1185">Reference proteome</keyword>
<evidence type="ECO:0000313" key="1">
    <source>
        <dbReference type="EMBL" id="BCR02989.1"/>
    </source>
</evidence>
<evidence type="ECO:0000313" key="2">
    <source>
        <dbReference type="Proteomes" id="UP001319827"/>
    </source>
</evidence>
<name>A0ABM8HNF8_9BACT</name>
<sequence>MAGRATPTADIMKGMRKWATQTTNSAAERETCWGIEFLSGKKVAGRDYRRFILTRFSPSVYPEIGIGPSRSKKTRPGPLA</sequence>
<gene>
    <name evidence="1" type="ORF">DESUT3_00580</name>
</gene>